<keyword evidence="3" id="KW-1185">Reference proteome</keyword>
<proteinExistence type="predicted"/>
<name>A0AA36C8P2_9BILA</name>
<keyword evidence="1" id="KW-0472">Membrane</keyword>
<evidence type="ECO:0000313" key="2">
    <source>
        <dbReference type="EMBL" id="CAJ0562807.1"/>
    </source>
</evidence>
<evidence type="ECO:0000313" key="3">
    <source>
        <dbReference type="Proteomes" id="UP001177023"/>
    </source>
</evidence>
<comment type="caution">
    <text evidence="2">The sequence shown here is derived from an EMBL/GenBank/DDBJ whole genome shotgun (WGS) entry which is preliminary data.</text>
</comment>
<organism evidence="2 3">
    <name type="scientific">Mesorhabditis spiculigera</name>
    <dbReference type="NCBI Taxonomy" id="96644"/>
    <lineage>
        <taxon>Eukaryota</taxon>
        <taxon>Metazoa</taxon>
        <taxon>Ecdysozoa</taxon>
        <taxon>Nematoda</taxon>
        <taxon>Chromadorea</taxon>
        <taxon>Rhabditida</taxon>
        <taxon>Rhabditina</taxon>
        <taxon>Rhabditomorpha</taxon>
        <taxon>Rhabditoidea</taxon>
        <taxon>Rhabditidae</taxon>
        <taxon>Mesorhabditinae</taxon>
        <taxon>Mesorhabditis</taxon>
    </lineage>
</organism>
<dbReference type="EMBL" id="CATQJA010000664">
    <property type="protein sequence ID" value="CAJ0562807.1"/>
    <property type="molecule type" value="Genomic_DNA"/>
</dbReference>
<keyword evidence="1" id="KW-1133">Transmembrane helix</keyword>
<accession>A0AA36C8P2</accession>
<feature type="non-terminal residue" evidence="2">
    <location>
        <position position="29"/>
    </location>
</feature>
<feature type="transmembrane region" description="Helical" evidence="1">
    <location>
        <begin position="6"/>
        <end position="26"/>
    </location>
</feature>
<protein>
    <submittedName>
        <fullName evidence="2">Uncharacterized protein</fullName>
    </submittedName>
</protein>
<evidence type="ECO:0000256" key="1">
    <source>
        <dbReference type="SAM" id="Phobius"/>
    </source>
</evidence>
<dbReference type="AlphaFoldDB" id="A0AA36C8P2"/>
<reference evidence="2" key="1">
    <citation type="submission" date="2023-06" db="EMBL/GenBank/DDBJ databases">
        <authorList>
            <person name="Delattre M."/>
        </authorList>
    </citation>
    <scope>NUCLEOTIDE SEQUENCE</scope>
    <source>
        <strain evidence="2">AF72</strain>
    </source>
</reference>
<gene>
    <name evidence="2" type="ORF">MSPICULIGERA_LOCUS2228</name>
</gene>
<dbReference type="Pfam" id="PF06728">
    <property type="entry name" value="PIG-U"/>
    <property type="match status" value="1"/>
</dbReference>
<sequence>MPVMWHLWAVSGSGNANFYFAVTLIYNGP</sequence>
<dbReference type="Proteomes" id="UP001177023">
    <property type="component" value="Unassembled WGS sequence"/>
</dbReference>
<keyword evidence="1" id="KW-0812">Transmembrane</keyword>